<feature type="transmembrane region" description="Helical" evidence="2">
    <location>
        <begin position="259"/>
        <end position="278"/>
    </location>
</feature>
<evidence type="ECO:0000313" key="3">
    <source>
        <dbReference type="EMBL" id="TQN45925.1"/>
    </source>
</evidence>
<accession>A0A543PPB9</accession>
<keyword evidence="2" id="KW-0472">Membrane</keyword>
<dbReference type="RefSeq" id="WP_141822678.1">
    <property type="nucleotide sequence ID" value="NZ_BAAAQC010000010.1"/>
</dbReference>
<gene>
    <name evidence="3" type="ORF">FHX52_2629</name>
</gene>
<evidence type="ECO:0000256" key="1">
    <source>
        <dbReference type="SAM" id="MobiDB-lite"/>
    </source>
</evidence>
<organism evidence="3 4">
    <name type="scientific">Humibacillus xanthopallidus</name>
    <dbReference type="NCBI Taxonomy" id="412689"/>
    <lineage>
        <taxon>Bacteria</taxon>
        <taxon>Bacillati</taxon>
        <taxon>Actinomycetota</taxon>
        <taxon>Actinomycetes</taxon>
        <taxon>Micrococcales</taxon>
        <taxon>Intrasporangiaceae</taxon>
        <taxon>Humibacillus</taxon>
    </lineage>
</organism>
<sequence length="359" mass="37465">MSTAPGTAVTRSTVVAASDPGRVALALVLHRLARRQWVDLLVPATLVLALEWLLGLPLVVGLLLAVATVAVLVTVRIWQARRRFSRTFPVGSRLTVTAGPGGLVLQREDDPPAFDVPWHLFDAATLVRHHLVLAMRGSQALIVLPASLSDDAIVSAAQAGVAGAPVGAPRPTDGADQAMNDGDPATASDASPEANSSTDAAPADPARVTSTTIDDATIARMSRDFTVQSVTGLGTLSLLGLLVALSVLVQLSSDTTTRWVLPLVTVIVITAVVVGGYLGTRRVLRRSPTGRITLTFGDDSFTATSEAGTARTAYRDIVRVAERGETVMIRGTGGAIALYPRTLFPPPLLAEVRAGTAGR</sequence>
<feature type="transmembrane region" description="Helical" evidence="2">
    <location>
        <begin position="60"/>
        <end position="78"/>
    </location>
</feature>
<feature type="region of interest" description="Disordered" evidence="1">
    <location>
        <begin position="163"/>
        <end position="209"/>
    </location>
</feature>
<evidence type="ECO:0000256" key="2">
    <source>
        <dbReference type="SAM" id="Phobius"/>
    </source>
</evidence>
<proteinExistence type="predicted"/>
<reference evidence="3 4" key="1">
    <citation type="submission" date="2019-06" db="EMBL/GenBank/DDBJ databases">
        <title>Sequencing the genomes of 1000 actinobacteria strains.</title>
        <authorList>
            <person name="Klenk H.-P."/>
        </authorList>
    </citation>
    <scope>NUCLEOTIDE SEQUENCE [LARGE SCALE GENOMIC DNA]</scope>
    <source>
        <strain evidence="3 4">DSM 21776</strain>
    </source>
</reference>
<evidence type="ECO:0000313" key="4">
    <source>
        <dbReference type="Proteomes" id="UP000320085"/>
    </source>
</evidence>
<protein>
    <submittedName>
        <fullName evidence="3">Uncharacterized protein</fullName>
    </submittedName>
</protein>
<keyword evidence="2" id="KW-0812">Transmembrane</keyword>
<dbReference type="OrthoDB" id="9824112at2"/>
<keyword evidence="2" id="KW-1133">Transmembrane helix</keyword>
<dbReference type="Proteomes" id="UP000320085">
    <property type="component" value="Unassembled WGS sequence"/>
</dbReference>
<name>A0A543PPB9_9MICO</name>
<dbReference type="EMBL" id="VFQF01000002">
    <property type="protein sequence ID" value="TQN45925.1"/>
    <property type="molecule type" value="Genomic_DNA"/>
</dbReference>
<feature type="transmembrane region" description="Helical" evidence="2">
    <location>
        <begin position="230"/>
        <end position="253"/>
    </location>
</feature>
<dbReference type="AlphaFoldDB" id="A0A543PPB9"/>
<comment type="caution">
    <text evidence="3">The sequence shown here is derived from an EMBL/GenBank/DDBJ whole genome shotgun (WGS) entry which is preliminary data.</text>
</comment>